<proteinExistence type="predicted"/>
<dbReference type="OrthoDB" id="9807542at2"/>
<feature type="domain" description="ASCH" evidence="1">
    <location>
        <begin position="57"/>
        <end position="177"/>
    </location>
</feature>
<comment type="caution">
    <text evidence="2">The sequence shown here is derived from an EMBL/GenBank/DDBJ whole genome shotgun (WGS) entry which is preliminary data.</text>
</comment>
<name>A0A3N2D730_9MICO</name>
<sequence length="194" mass="20919">MTNDEENRAPEAFDLAARDADDALVRYWESVRAKVKVSRAHVVTGPGVQGTVPPPAFSFGDSPELADELLGLVLTGRKTATSTAMAELSDDEPAPRVGDLWIVLDGRERPRALIRTTSVTQVAFRDVTPAFAAAEGEGDGSLEHWRREHERSWRRVLGDDAFGPDMLVLCETFELVDPSPAPTATPTPAPGDGA</sequence>
<dbReference type="PANTHER" id="PTHR39203:SF1">
    <property type="entry name" value="CYTOPLASMIC PROTEIN"/>
    <property type="match status" value="1"/>
</dbReference>
<dbReference type="CDD" id="cd06553">
    <property type="entry name" value="ASCH_Ef3133_like"/>
    <property type="match status" value="1"/>
</dbReference>
<dbReference type="InterPro" id="IPR015947">
    <property type="entry name" value="PUA-like_sf"/>
</dbReference>
<organism evidence="2 3">
    <name type="scientific">Salana multivorans</name>
    <dbReference type="NCBI Taxonomy" id="120377"/>
    <lineage>
        <taxon>Bacteria</taxon>
        <taxon>Bacillati</taxon>
        <taxon>Actinomycetota</taxon>
        <taxon>Actinomycetes</taxon>
        <taxon>Micrococcales</taxon>
        <taxon>Beutenbergiaceae</taxon>
        <taxon>Salana</taxon>
    </lineage>
</organism>
<evidence type="ECO:0000313" key="3">
    <source>
        <dbReference type="Proteomes" id="UP000275356"/>
    </source>
</evidence>
<dbReference type="EMBL" id="RKHQ01000001">
    <property type="protein sequence ID" value="ROR95587.1"/>
    <property type="molecule type" value="Genomic_DNA"/>
</dbReference>
<dbReference type="SUPFAM" id="SSF88697">
    <property type="entry name" value="PUA domain-like"/>
    <property type="match status" value="1"/>
</dbReference>
<evidence type="ECO:0000313" key="2">
    <source>
        <dbReference type="EMBL" id="ROR95587.1"/>
    </source>
</evidence>
<dbReference type="SMART" id="SM01022">
    <property type="entry name" value="ASCH"/>
    <property type="match status" value="1"/>
</dbReference>
<dbReference type="Gene3D" id="3.10.400.10">
    <property type="entry name" value="Sulfate adenylyltransferase"/>
    <property type="match status" value="1"/>
</dbReference>
<evidence type="ECO:0000259" key="1">
    <source>
        <dbReference type="SMART" id="SM01022"/>
    </source>
</evidence>
<dbReference type="Pfam" id="PF04266">
    <property type="entry name" value="ASCH"/>
    <property type="match status" value="1"/>
</dbReference>
<dbReference type="InterPro" id="IPR007374">
    <property type="entry name" value="ASCH_domain"/>
</dbReference>
<dbReference type="RefSeq" id="WP_123737881.1">
    <property type="nucleotide sequence ID" value="NZ_RKHQ01000001.1"/>
</dbReference>
<keyword evidence="3" id="KW-1185">Reference proteome</keyword>
<dbReference type="Proteomes" id="UP000275356">
    <property type="component" value="Unassembled WGS sequence"/>
</dbReference>
<dbReference type="AlphaFoldDB" id="A0A3N2D730"/>
<gene>
    <name evidence="2" type="ORF">EDD28_0145</name>
</gene>
<protein>
    <submittedName>
        <fullName evidence="2">Uncharacterized protein YhfF</fullName>
    </submittedName>
</protein>
<dbReference type="InterPro" id="IPR009326">
    <property type="entry name" value="DUF984"/>
</dbReference>
<dbReference type="PANTHER" id="PTHR39203">
    <property type="entry name" value="CYTOPLASMIC PROTEIN-RELATED"/>
    <property type="match status" value="1"/>
</dbReference>
<accession>A0A3N2D730</accession>
<reference evidence="2 3" key="1">
    <citation type="submission" date="2018-11" db="EMBL/GenBank/DDBJ databases">
        <title>Sequencing the genomes of 1000 actinobacteria strains.</title>
        <authorList>
            <person name="Klenk H.-P."/>
        </authorList>
    </citation>
    <scope>NUCLEOTIDE SEQUENCE [LARGE SCALE GENOMIC DNA]</scope>
    <source>
        <strain evidence="2 3">DSM 13521</strain>
    </source>
</reference>